<reference evidence="1" key="1">
    <citation type="submission" date="2024-03" db="EMBL/GenBank/DDBJ databases">
        <title>WGS assembly of Saponaria officinalis var. Norfolk2.</title>
        <authorList>
            <person name="Jenkins J."/>
            <person name="Shu S."/>
            <person name="Grimwood J."/>
            <person name="Barry K."/>
            <person name="Goodstein D."/>
            <person name="Schmutz J."/>
            <person name="Leebens-Mack J."/>
            <person name="Osbourn A."/>
        </authorList>
    </citation>
    <scope>NUCLEOTIDE SEQUENCE [LARGE SCALE GENOMIC DNA]</scope>
    <source>
        <strain evidence="1">JIC</strain>
    </source>
</reference>
<sequence>MSINSQLKLFTLLHIANRLAERGHKISIFLPPKTQLKVISQNYFPELITFAETTYDVSAEAWPLLMTAIDLTRDTIEAHLINLKPDFVFYGFTCYWLPGLGRKHGIKSIYYMATFLVGVAYILDLTVDLVFGQPISNDKVTNSLPSFPSPFIKMRAHEYPAMFLNVDFGGGLTFLERLAKSLEECDAIGIKTCKEIEGVYSEHIVNNYGKPVLTVGPVIPDPQVMKLDDWVDQWLAGFGSGEVIYCAFGNHCTLDQPQFQELVLGLQLTGRPFLAALKPPRGYETIELALPEGFEEQTKVLTLEP</sequence>
<proteinExistence type="predicted"/>
<keyword evidence="2" id="KW-1185">Reference proteome</keyword>
<evidence type="ECO:0000313" key="1">
    <source>
        <dbReference type="EMBL" id="KAK9668156.1"/>
    </source>
</evidence>
<dbReference type="GO" id="GO:0035251">
    <property type="term" value="F:UDP-glucosyltransferase activity"/>
    <property type="evidence" value="ECO:0007669"/>
    <property type="project" value="InterPro"/>
</dbReference>
<protein>
    <submittedName>
        <fullName evidence="1">Uncharacterized protein</fullName>
    </submittedName>
</protein>
<dbReference type="PANTHER" id="PTHR48049">
    <property type="entry name" value="GLYCOSYLTRANSFERASE"/>
    <property type="match status" value="1"/>
</dbReference>
<accession>A0AAW1GTT4</accession>
<dbReference type="AlphaFoldDB" id="A0AAW1GTT4"/>
<name>A0AAW1GTT4_SAPOF</name>
<organism evidence="1 2">
    <name type="scientific">Saponaria officinalis</name>
    <name type="common">Common soapwort</name>
    <name type="synonym">Lychnis saponaria</name>
    <dbReference type="NCBI Taxonomy" id="3572"/>
    <lineage>
        <taxon>Eukaryota</taxon>
        <taxon>Viridiplantae</taxon>
        <taxon>Streptophyta</taxon>
        <taxon>Embryophyta</taxon>
        <taxon>Tracheophyta</taxon>
        <taxon>Spermatophyta</taxon>
        <taxon>Magnoliopsida</taxon>
        <taxon>eudicotyledons</taxon>
        <taxon>Gunneridae</taxon>
        <taxon>Pentapetalae</taxon>
        <taxon>Caryophyllales</taxon>
        <taxon>Caryophyllaceae</taxon>
        <taxon>Caryophylleae</taxon>
        <taxon>Saponaria</taxon>
    </lineage>
</organism>
<dbReference type="SUPFAM" id="SSF53756">
    <property type="entry name" value="UDP-Glycosyltransferase/glycogen phosphorylase"/>
    <property type="match status" value="1"/>
</dbReference>
<dbReference type="EMBL" id="JBDFQZ010000013">
    <property type="protein sequence ID" value="KAK9668156.1"/>
    <property type="molecule type" value="Genomic_DNA"/>
</dbReference>
<dbReference type="InterPro" id="IPR050481">
    <property type="entry name" value="UDP-glycosyltransf_plant"/>
</dbReference>
<dbReference type="Gene3D" id="3.40.50.2000">
    <property type="entry name" value="Glycogen Phosphorylase B"/>
    <property type="match status" value="2"/>
</dbReference>
<gene>
    <name evidence="1" type="ORF">RND81_13G038000</name>
</gene>
<evidence type="ECO:0000313" key="2">
    <source>
        <dbReference type="Proteomes" id="UP001443914"/>
    </source>
</evidence>
<dbReference type="Proteomes" id="UP001443914">
    <property type="component" value="Unassembled WGS sequence"/>
</dbReference>
<comment type="caution">
    <text evidence="1">The sequence shown here is derived from an EMBL/GenBank/DDBJ whole genome shotgun (WGS) entry which is preliminary data.</text>
</comment>
<dbReference type="PANTHER" id="PTHR48049:SF34">
    <property type="entry name" value="UDP-GLYCOSYLTRANSFERASE 79B30-LIKE"/>
    <property type="match status" value="1"/>
</dbReference>